<evidence type="ECO:0000256" key="9">
    <source>
        <dbReference type="SAM" id="MobiDB-lite"/>
    </source>
</evidence>
<dbReference type="SMART" id="SM00297">
    <property type="entry name" value="BROMO"/>
    <property type="match status" value="1"/>
</dbReference>
<dbReference type="SUPFAM" id="SSF47370">
    <property type="entry name" value="Bromodomain"/>
    <property type="match status" value="1"/>
</dbReference>
<dbReference type="GO" id="GO:0006338">
    <property type="term" value="P:chromatin remodeling"/>
    <property type="evidence" value="ECO:0007669"/>
    <property type="project" value="InterPro"/>
</dbReference>
<reference evidence="11" key="2">
    <citation type="submission" date="2025-08" db="UniProtKB">
        <authorList>
            <consortium name="Ensembl"/>
        </authorList>
    </citation>
    <scope>IDENTIFICATION</scope>
</reference>
<evidence type="ECO:0000256" key="8">
    <source>
        <dbReference type="PROSITE-ProRule" id="PRU00035"/>
    </source>
</evidence>
<dbReference type="AlphaFoldDB" id="H2ZED7"/>
<dbReference type="InterPro" id="IPR037382">
    <property type="entry name" value="Rsc/polybromo"/>
</dbReference>
<reference evidence="12" key="1">
    <citation type="submission" date="2003-08" db="EMBL/GenBank/DDBJ databases">
        <authorList>
            <person name="Birren B."/>
            <person name="Nusbaum C."/>
            <person name="Abebe A."/>
            <person name="Abouelleil A."/>
            <person name="Adekoya E."/>
            <person name="Ait-zahra M."/>
            <person name="Allen N."/>
            <person name="Allen T."/>
            <person name="An P."/>
            <person name="Anderson M."/>
            <person name="Anderson S."/>
            <person name="Arachchi H."/>
            <person name="Armbruster J."/>
            <person name="Bachantsang P."/>
            <person name="Baldwin J."/>
            <person name="Barry A."/>
            <person name="Bayul T."/>
            <person name="Blitshsteyn B."/>
            <person name="Bloom T."/>
            <person name="Blye J."/>
            <person name="Boguslavskiy L."/>
            <person name="Borowsky M."/>
            <person name="Boukhgalter B."/>
            <person name="Brunache A."/>
            <person name="Butler J."/>
            <person name="Calixte N."/>
            <person name="Calvo S."/>
            <person name="Camarata J."/>
            <person name="Campo K."/>
            <person name="Chang J."/>
            <person name="Cheshatsang Y."/>
            <person name="Citroen M."/>
            <person name="Collymore A."/>
            <person name="Considine T."/>
            <person name="Cook A."/>
            <person name="Cooke P."/>
            <person name="Corum B."/>
            <person name="Cuomo C."/>
            <person name="David R."/>
            <person name="Dawoe T."/>
            <person name="Degray S."/>
            <person name="Dodge S."/>
            <person name="Dooley K."/>
            <person name="Dorje P."/>
            <person name="Dorjee K."/>
            <person name="Dorris L."/>
            <person name="Duffey N."/>
            <person name="Dupes A."/>
            <person name="Elkins T."/>
            <person name="Engels R."/>
            <person name="Erickson J."/>
            <person name="Farina A."/>
            <person name="Faro S."/>
            <person name="Ferreira P."/>
            <person name="Fischer H."/>
            <person name="Fitzgerald M."/>
            <person name="Foley K."/>
            <person name="Gage D."/>
            <person name="Galagan J."/>
            <person name="Gearin G."/>
            <person name="Gnerre S."/>
            <person name="Gnirke A."/>
            <person name="Goyette A."/>
            <person name="Graham J."/>
            <person name="Grandbois E."/>
            <person name="Gyaltsen K."/>
            <person name="Hafez N."/>
            <person name="Hagopian D."/>
            <person name="Hagos B."/>
            <person name="Hall J."/>
            <person name="Hatcher B."/>
            <person name="Heller A."/>
            <person name="Higgins H."/>
            <person name="Honan T."/>
            <person name="Horn A."/>
            <person name="Houde N."/>
            <person name="Hughes L."/>
            <person name="Hulme W."/>
            <person name="Husby E."/>
            <person name="Iliev I."/>
            <person name="Jaffe D."/>
            <person name="Jones C."/>
            <person name="Kamal M."/>
            <person name="Kamat A."/>
            <person name="Kamvysselis M."/>
            <person name="Karlsson E."/>
            <person name="Kells C."/>
            <person name="Kieu A."/>
            <person name="Kisner P."/>
            <person name="Kodira C."/>
            <person name="Kulbokas E."/>
            <person name="Labutti K."/>
            <person name="Lama D."/>
            <person name="Landers T."/>
            <person name="Leger J."/>
            <person name="Levine S."/>
            <person name="Lewis D."/>
            <person name="Lewis T."/>
            <person name="Lindblad-toh K."/>
            <person name="Liu X."/>
            <person name="Lokyitsang T."/>
            <person name="Lokyitsang Y."/>
            <person name="Lucien O."/>
            <person name="Lui A."/>
            <person name="Ma L.J."/>
            <person name="Mabbitt R."/>
            <person name="Macdonald J."/>
            <person name="Maclean C."/>
            <person name="Major J."/>
            <person name="Manning J."/>
            <person name="Marabella R."/>
            <person name="Maru K."/>
            <person name="Matthews C."/>
            <person name="Mauceli E."/>
            <person name="Mccarthy M."/>
            <person name="Mcdonough S."/>
            <person name="Mcghee T."/>
            <person name="Meldrim J."/>
            <person name="Meneus L."/>
            <person name="Mesirov J."/>
            <person name="Mihalev A."/>
            <person name="Mihova T."/>
            <person name="Mikkelsen T."/>
            <person name="Mlenga V."/>
            <person name="Moru K."/>
            <person name="Mozes J."/>
            <person name="Mulrain L."/>
            <person name="Munson G."/>
            <person name="Naylor J."/>
            <person name="Newes C."/>
            <person name="Nguyen C."/>
            <person name="Nguyen N."/>
            <person name="Nguyen T."/>
            <person name="Nicol R."/>
            <person name="Nielsen C."/>
            <person name="Nizzari M."/>
            <person name="Norbu C."/>
            <person name="Norbu N."/>
            <person name="O'donnell P."/>
            <person name="Okoawo O."/>
            <person name="O'leary S."/>
            <person name="Omotosho B."/>
            <person name="O'neill K."/>
            <person name="Osman S."/>
            <person name="Parker S."/>
            <person name="Perrin D."/>
            <person name="Phunkhang P."/>
            <person name="Piqani B."/>
            <person name="Purcell S."/>
            <person name="Rachupka T."/>
            <person name="Ramasamy U."/>
            <person name="Rameau R."/>
            <person name="Ray V."/>
            <person name="Raymond C."/>
            <person name="Retta R."/>
            <person name="Richardson S."/>
            <person name="Rise C."/>
            <person name="Rodriguez J."/>
            <person name="Rogers J."/>
            <person name="Rogov P."/>
            <person name="Rutman M."/>
            <person name="Schupbach R."/>
            <person name="Seaman C."/>
            <person name="Settipalli S."/>
            <person name="Sharpe T."/>
            <person name="Sheridan J."/>
            <person name="Sherpa N."/>
            <person name="Shi J."/>
            <person name="Smirnov S."/>
            <person name="Smith C."/>
            <person name="Sougnez C."/>
            <person name="Spencer B."/>
            <person name="Stalker J."/>
            <person name="Stange-thomann N."/>
            <person name="Stavropoulos S."/>
            <person name="Stetson K."/>
            <person name="Stone C."/>
            <person name="Stone S."/>
            <person name="Stubbs M."/>
            <person name="Talamas J."/>
            <person name="Tchuinga P."/>
            <person name="Tenzing P."/>
            <person name="Tesfaye S."/>
            <person name="Theodore J."/>
            <person name="Thoulutsang Y."/>
            <person name="Topham K."/>
            <person name="Towey S."/>
            <person name="Tsamla T."/>
            <person name="Tsomo N."/>
            <person name="Vallee D."/>
            <person name="Vassiliev H."/>
            <person name="Venkataraman V."/>
            <person name="Vinson J."/>
            <person name="Vo A."/>
            <person name="Wade C."/>
            <person name="Wang S."/>
            <person name="Wangchuk T."/>
            <person name="Wangdi T."/>
            <person name="Whittaker C."/>
            <person name="Wilkinson J."/>
            <person name="Wu Y."/>
            <person name="Wyman D."/>
            <person name="Yadav S."/>
            <person name="Yang S."/>
            <person name="Yang X."/>
            <person name="Yeager S."/>
            <person name="Yee E."/>
            <person name="Young G."/>
            <person name="Zainoun J."/>
            <person name="Zembeck L."/>
            <person name="Zimmer A."/>
            <person name="Zody M."/>
            <person name="Lander E."/>
        </authorList>
    </citation>
    <scope>NUCLEOTIDE SEQUENCE [LARGE SCALE GENOMIC DNA]</scope>
</reference>
<evidence type="ECO:0000313" key="11">
    <source>
        <dbReference type="Ensembl" id="ENSCSAVP00000015953.1"/>
    </source>
</evidence>
<evidence type="ECO:0000259" key="10">
    <source>
        <dbReference type="PROSITE" id="PS50014"/>
    </source>
</evidence>
<dbReference type="PANTHER" id="PTHR16062">
    <property type="entry name" value="SWI/SNF-RELATED"/>
    <property type="match status" value="1"/>
</dbReference>
<evidence type="ECO:0000256" key="1">
    <source>
        <dbReference type="ARBA" id="ARBA00004123"/>
    </source>
</evidence>
<keyword evidence="6" id="KW-0804">Transcription</keyword>
<dbReference type="Proteomes" id="UP000007875">
    <property type="component" value="Unassembled WGS sequence"/>
</dbReference>
<dbReference type="GO" id="GO:0006368">
    <property type="term" value="P:transcription elongation by RNA polymerase II"/>
    <property type="evidence" value="ECO:0007669"/>
    <property type="project" value="TreeGrafter"/>
</dbReference>
<proteinExistence type="predicted"/>
<dbReference type="PANTHER" id="PTHR16062:SF22">
    <property type="entry name" value="HISTONE-LYSINE N-METHYLTRANSFERASE ASH1L"/>
    <property type="match status" value="1"/>
</dbReference>
<protein>
    <recommendedName>
        <fullName evidence="10">Bromo domain-containing protein</fullName>
    </recommendedName>
</protein>
<feature type="region of interest" description="Disordered" evidence="9">
    <location>
        <begin position="1"/>
        <end position="31"/>
    </location>
</feature>
<dbReference type="GO" id="GO:0003682">
    <property type="term" value="F:chromatin binding"/>
    <property type="evidence" value="ECO:0007669"/>
    <property type="project" value="TreeGrafter"/>
</dbReference>
<feature type="compositionally biased region" description="Basic and acidic residues" evidence="9">
    <location>
        <begin position="143"/>
        <end position="152"/>
    </location>
</feature>
<feature type="compositionally biased region" description="Basic residues" evidence="9">
    <location>
        <begin position="153"/>
        <end position="162"/>
    </location>
</feature>
<evidence type="ECO:0000256" key="5">
    <source>
        <dbReference type="ARBA" id="ARBA00023117"/>
    </source>
</evidence>
<evidence type="ECO:0000256" key="4">
    <source>
        <dbReference type="ARBA" id="ARBA00023015"/>
    </source>
</evidence>
<dbReference type="InterPro" id="IPR036427">
    <property type="entry name" value="Bromodomain-like_sf"/>
</dbReference>
<dbReference type="InterPro" id="IPR018359">
    <property type="entry name" value="Bromodomain_CS"/>
</dbReference>
<keyword evidence="4" id="KW-0805">Transcription regulation</keyword>
<evidence type="ECO:0000256" key="6">
    <source>
        <dbReference type="ARBA" id="ARBA00023163"/>
    </source>
</evidence>
<dbReference type="Ensembl" id="ENSCSAVT00000016133.1">
    <property type="protein sequence ID" value="ENSCSAVP00000015953.1"/>
    <property type="gene ID" value="ENSCSAVG00000009396.1"/>
</dbReference>
<dbReference type="GO" id="GO:0016586">
    <property type="term" value="C:RSC-type complex"/>
    <property type="evidence" value="ECO:0007669"/>
    <property type="project" value="InterPro"/>
</dbReference>
<evidence type="ECO:0000256" key="7">
    <source>
        <dbReference type="ARBA" id="ARBA00023242"/>
    </source>
</evidence>
<keyword evidence="7" id="KW-0539">Nucleus</keyword>
<feature type="domain" description="Bromo" evidence="10">
    <location>
        <begin position="54"/>
        <end position="124"/>
    </location>
</feature>
<dbReference type="Pfam" id="PF00439">
    <property type="entry name" value="Bromodomain"/>
    <property type="match status" value="1"/>
</dbReference>
<name>H2ZED7_CIOSA</name>
<dbReference type="HOGENOM" id="CLU_032428_1_0_1"/>
<evidence type="ECO:0000256" key="3">
    <source>
        <dbReference type="ARBA" id="ARBA00022853"/>
    </source>
</evidence>
<dbReference type="InterPro" id="IPR001487">
    <property type="entry name" value="Bromodomain"/>
</dbReference>
<keyword evidence="5 8" id="KW-0103">Bromodomain</keyword>
<feature type="compositionally biased region" description="Acidic residues" evidence="9">
    <location>
        <begin position="167"/>
        <end position="180"/>
    </location>
</feature>
<keyword evidence="2" id="KW-0677">Repeat</keyword>
<dbReference type="Gene3D" id="1.20.920.10">
    <property type="entry name" value="Bromodomain-like"/>
    <property type="match status" value="1"/>
</dbReference>
<evidence type="ECO:0000256" key="2">
    <source>
        <dbReference type="ARBA" id="ARBA00022737"/>
    </source>
</evidence>
<keyword evidence="12" id="KW-1185">Reference proteome</keyword>
<keyword evidence="3" id="KW-0156">Chromatin regulator</keyword>
<organism evidence="11 12">
    <name type="scientific">Ciona savignyi</name>
    <name type="common">Pacific transparent sea squirt</name>
    <dbReference type="NCBI Taxonomy" id="51511"/>
    <lineage>
        <taxon>Eukaryota</taxon>
        <taxon>Metazoa</taxon>
        <taxon>Chordata</taxon>
        <taxon>Tunicata</taxon>
        <taxon>Ascidiacea</taxon>
        <taxon>Phlebobranchia</taxon>
        <taxon>Cionidae</taxon>
        <taxon>Ciona</taxon>
    </lineage>
</organism>
<reference evidence="11" key="3">
    <citation type="submission" date="2025-09" db="UniProtKB">
        <authorList>
            <consortium name="Ensembl"/>
        </authorList>
    </citation>
    <scope>IDENTIFICATION</scope>
</reference>
<accession>H2ZED7</accession>
<evidence type="ECO:0000313" key="12">
    <source>
        <dbReference type="Proteomes" id="UP000007875"/>
    </source>
</evidence>
<sequence length="180" mass="20964">MPPKRKHHTPNKDATFTPDSPYSKRPRRSATFPTHQTDLAQAIYDVIKDHEDSEGHLVADTFMKLPSKRYHPDYHEKIVDPIDLGKIGQRIRMDEYRDIEILTTDIQLMISNAKKYYDAESEEYSDACKLWDLYLTTKARLADNVKPEESKSRPGRKPRGRTKPVDDPESDYEDLDISQE</sequence>
<comment type="subcellular location">
    <subcellularLocation>
        <location evidence="1">Nucleus</location>
    </subcellularLocation>
</comment>
<dbReference type="GeneTree" id="ENSGT00390000003017"/>
<dbReference type="PROSITE" id="PS00633">
    <property type="entry name" value="BROMODOMAIN_1"/>
    <property type="match status" value="1"/>
</dbReference>
<feature type="region of interest" description="Disordered" evidence="9">
    <location>
        <begin position="143"/>
        <end position="180"/>
    </location>
</feature>
<dbReference type="PROSITE" id="PS50014">
    <property type="entry name" value="BROMODOMAIN_2"/>
    <property type="match status" value="1"/>
</dbReference>
<dbReference type="PRINTS" id="PR00503">
    <property type="entry name" value="BROMODOMAIN"/>
</dbReference>